<dbReference type="EnsemblMetazoa" id="HelroT182188">
    <property type="protein sequence ID" value="HelroP182188"/>
    <property type="gene ID" value="HelroG182188"/>
</dbReference>
<dbReference type="EMBL" id="AMQM01008015">
    <property type="status" value="NOT_ANNOTATED_CDS"/>
    <property type="molecule type" value="Genomic_DNA"/>
</dbReference>
<feature type="compositionally biased region" description="Low complexity" evidence="1">
    <location>
        <begin position="200"/>
        <end position="218"/>
    </location>
</feature>
<gene>
    <name evidence="4" type="primary">20208415</name>
    <name evidence="3" type="ORF">HELRODRAFT_182188</name>
</gene>
<feature type="region of interest" description="Disordered" evidence="1">
    <location>
        <begin position="197"/>
        <end position="235"/>
    </location>
</feature>
<dbReference type="AlphaFoldDB" id="T1FHW6"/>
<dbReference type="FunCoup" id="T1FHW6">
    <property type="interactions" value="1480"/>
</dbReference>
<evidence type="ECO:0000256" key="1">
    <source>
        <dbReference type="SAM" id="MobiDB-lite"/>
    </source>
</evidence>
<reference evidence="4" key="3">
    <citation type="submission" date="2015-06" db="UniProtKB">
        <authorList>
            <consortium name="EnsemblMetazoa"/>
        </authorList>
    </citation>
    <scope>IDENTIFICATION</scope>
</reference>
<reference evidence="5" key="1">
    <citation type="submission" date="2012-12" db="EMBL/GenBank/DDBJ databases">
        <authorList>
            <person name="Hellsten U."/>
            <person name="Grimwood J."/>
            <person name="Chapman J.A."/>
            <person name="Shapiro H."/>
            <person name="Aerts A."/>
            <person name="Otillar R.P."/>
            <person name="Terry A.Y."/>
            <person name="Boore J.L."/>
            <person name="Simakov O."/>
            <person name="Marletaz F."/>
            <person name="Cho S.-J."/>
            <person name="Edsinger-Gonzales E."/>
            <person name="Havlak P."/>
            <person name="Kuo D.-H."/>
            <person name="Larsson T."/>
            <person name="Lv J."/>
            <person name="Arendt D."/>
            <person name="Savage R."/>
            <person name="Osoegawa K."/>
            <person name="de Jong P."/>
            <person name="Lindberg D.R."/>
            <person name="Seaver E.C."/>
            <person name="Weisblat D.A."/>
            <person name="Putnam N.H."/>
            <person name="Grigoriev I.V."/>
            <person name="Rokhsar D.S."/>
        </authorList>
    </citation>
    <scope>NUCLEOTIDE SEQUENCE</scope>
</reference>
<dbReference type="EMBL" id="AMQM01008016">
    <property type="status" value="NOT_ANNOTATED_CDS"/>
    <property type="molecule type" value="Genomic_DNA"/>
</dbReference>
<dbReference type="InterPro" id="IPR027523">
    <property type="entry name" value="CLU_prot"/>
</dbReference>
<dbReference type="SUPFAM" id="SSF103107">
    <property type="entry name" value="Hypothetical protein c14orf129, hspc210"/>
    <property type="match status" value="1"/>
</dbReference>
<evidence type="ECO:0000313" key="4">
    <source>
        <dbReference type="EnsemblMetazoa" id="HelroP182188"/>
    </source>
</evidence>
<sequence>MATDVINGQSFEAEIKNKIDDLKISITAVEDCPYEKLVNGVCCERDSDVVKDDDDEKPTTTMSSAEEFFIQESGFNIKIQAPGLDIFEIPVSSMELVQEIYQVLVDKEETCHRTCFTLQLDGVTLDNFSEVKSVEGLKEGSLLKVVEELYTVREARIHVRHIRDVLKSIDIIDAYLGNECNSLSLLNVITGGNILERKQSSSSSQKNNSGSSTSSSSSDQPDHQPPDYLLPGSKDRPLLPLHPVYKELKVVRMVIMMSTIDVFNPKPVQPKHVYHSLVDLLNQISPLFKKNFQLLLKKRQQKHPFERVATPYQLYNWMAPVSEHVFDYIRSEDAFSSRLGYEEHIPGQTRDWNEELQTTRELPRKHLPERLIRERTIFKVHSDFVVAATRGAMLVIDGNIMAINPGEDTKMQMFLWNNIFLSLGFDVKDHFKEFGGDFAAYAAPGCDLQGVKAYTSADIEGLYTLGTVVIDYRGYRMKKAAQSFKIRPHKVLNSKDEEIELYSSVECKGIIGNDNRHYVLDLLRTFPPDVHFLPVDPDLLSQPMKELGFPRKHRHKLACLRQELVDAFVENKYLMFVRSAAGQFQALKYKKMQEQTQQKDNSSSNNNNNAPSAATAIDENLVKTLTDVAGELSAAATAASAAAKMSSLAEAIYAASLESPESIRVESSNNNDVGCDDRDSLSTSTSSSTTTTAAAAAAAATNDTTITSTTTTIFNDTSTTDASDDTAAMTDTPKNDTNTNNNNIVEGSGDVLCSSDTTSTAATTTAAASSKVCCSDSSGDNGVVVNGSSNNCGGGGGDDGSCDHTKEIVVKAAKLIGSLNDNEFTVLFNTDLFQEHVRHPDENTALKYSLILIYANQIAECLEHASSPIDHFTLTEALHNRFVG</sequence>
<accession>T1FHW6</accession>
<dbReference type="OrthoDB" id="1414216at2759"/>
<dbReference type="PANTHER" id="PTHR12601">
    <property type="entry name" value="EUKARYOTIC TRANSLATION INITIATION FACTOR 3 SUBUNIT EIF-3"/>
    <property type="match status" value="1"/>
</dbReference>
<feature type="domain" description="Clu" evidence="2">
    <location>
        <begin position="330"/>
        <end position="570"/>
    </location>
</feature>
<dbReference type="KEGG" id="hro:HELRODRAFT_182188"/>
<dbReference type="InterPro" id="IPR023231">
    <property type="entry name" value="GSKIP_dom_sf"/>
</dbReference>
<dbReference type="STRING" id="6412.T1FHW6"/>
<keyword evidence="5" id="KW-1185">Reference proteome</keyword>
<dbReference type="Proteomes" id="UP000015101">
    <property type="component" value="Unassembled WGS sequence"/>
</dbReference>
<feature type="region of interest" description="Disordered" evidence="1">
    <location>
        <begin position="663"/>
        <end position="688"/>
    </location>
</feature>
<dbReference type="InterPro" id="IPR025697">
    <property type="entry name" value="CLU_dom"/>
</dbReference>
<evidence type="ECO:0000259" key="2">
    <source>
        <dbReference type="PROSITE" id="PS51823"/>
    </source>
</evidence>
<dbReference type="InterPro" id="IPR028275">
    <property type="entry name" value="CLU_N"/>
</dbReference>
<dbReference type="HOGENOM" id="CLU_326052_0_0_1"/>
<dbReference type="eggNOG" id="KOG1839">
    <property type="taxonomic scope" value="Eukaryota"/>
</dbReference>
<feature type="region of interest" description="Disordered" evidence="1">
    <location>
        <begin position="592"/>
        <end position="612"/>
    </location>
</feature>
<dbReference type="EMBL" id="KB097710">
    <property type="protein sequence ID" value="ESN91216.1"/>
    <property type="molecule type" value="Genomic_DNA"/>
</dbReference>
<dbReference type="Pfam" id="PF15044">
    <property type="entry name" value="CLU_N"/>
    <property type="match status" value="1"/>
</dbReference>
<dbReference type="PROSITE" id="PS51823">
    <property type="entry name" value="CLU"/>
    <property type="match status" value="1"/>
</dbReference>
<name>T1FHW6_HELRO</name>
<evidence type="ECO:0000313" key="3">
    <source>
        <dbReference type="EMBL" id="ESN91216.1"/>
    </source>
</evidence>
<reference evidence="3 5" key="2">
    <citation type="journal article" date="2013" name="Nature">
        <title>Insights into bilaterian evolution from three spiralian genomes.</title>
        <authorList>
            <person name="Simakov O."/>
            <person name="Marletaz F."/>
            <person name="Cho S.J."/>
            <person name="Edsinger-Gonzales E."/>
            <person name="Havlak P."/>
            <person name="Hellsten U."/>
            <person name="Kuo D.H."/>
            <person name="Larsson T."/>
            <person name="Lv J."/>
            <person name="Arendt D."/>
            <person name="Savage R."/>
            <person name="Osoegawa K."/>
            <person name="de Jong P."/>
            <person name="Grimwood J."/>
            <person name="Chapman J.A."/>
            <person name="Shapiro H."/>
            <person name="Aerts A."/>
            <person name="Otillar R.P."/>
            <person name="Terry A.Y."/>
            <person name="Boore J.L."/>
            <person name="Grigoriev I.V."/>
            <person name="Lindberg D.R."/>
            <person name="Seaver E.C."/>
            <person name="Weisblat D.A."/>
            <person name="Putnam N.H."/>
            <person name="Rokhsar D.S."/>
        </authorList>
    </citation>
    <scope>NUCLEOTIDE SEQUENCE</scope>
</reference>
<evidence type="ECO:0000313" key="5">
    <source>
        <dbReference type="Proteomes" id="UP000015101"/>
    </source>
</evidence>
<dbReference type="GeneID" id="20208415"/>
<feature type="region of interest" description="Disordered" evidence="1">
    <location>
        <begin position="715"/>
        <end position="743"/>
    </location>
</feature>
<dbReference type="Pfam" id="PF13236">
    <property type="entry name" value="CLU"/>
    <property type="match status" value="1"/>
</dbReference>
<organism evidence="4 5">
    <name type="scientific">Helobdella robusta</name>
    <name type="common">Californian leech</name>
    <dbReference type="NCBI Taxonomy" id="6412"/>
    <lineage>
        <taxon>Eukaryota</taxon>
        <taxon>Metazoa</taxon>
        <taxon>Spiralia</taxon>
        <taxon>Lophotrochozoa</taxon>
        <taxon>Annelida</taxon>
        <taxon>Clitellata</taxon>
        <taxon>Hirudinea</taxon>
        <taxon>Rhynchobdellida</taxon>
        <taxon>Glossiphoniidae</taxon>
        <taxon>Helobdella</taxon>
    </lineage>
</organism>
<feature type="compositionally biased region" description="Low complexity" evidence="1">
    <location>
        <begin position="601"/>
        <end position="612"/>
    </location>
</feature>
<dbReference type="PANTHER" id="PTHR12601:SF6">
    <property type="entry name" value="CLUSTERED MITOCHONDRIA PROTEIN HOMOLOG"/>
    <property type="match status" value="1"/>
</dbReference>
<dbReference type="InParanoid" id="T1FHW6"/>
<proteinExistence type="predicted"/>
<protein>
    <recommendedName>
        <fullName evidence="2">Clu domain-containing protein</fullName>
    </recommendedName>
</protein>
<dbReference type="RefSeq" id="XP_009030735.1">
    <property type="nucleotide sequence ID" value="XM_009032487.1"/>
</dbReference>
<dbReference type="CTD" id="20208415"/>